<proteinExistence type="predicted"/>
<feature type="region of interest" description="Disordered" evidence="1">
    <location>
        <begin position="292"/>
        <end position="311"/>
    </location>
</feature>
<reference evidence="2" key="1">
    <citation type="submission" date="2022-05" db="EMBL/GenBank/DDBJ databases">
        <title>The Musa troglodytarum L. genome provides insights into the mechanism of non-climacteric behaviour and enrichment of carotenoids.</title>
        <authorList>
            <person name="Wang J."/>
        </authorList>
    </citation>
    <scope>NUCLEOTIDE SEQUENCE</scope>
    <source>
        <tissue evidence="2">Leaf</tissue>
    </source>
</reference>
<evidence type="ECO:0000313" key="2">
    <source>
        <dbReference type="EMBL" id="URD98304.1"/>
    </source>
</evidence>
<organism evidence="2 3">
    <name type="scientific">Musa troglodytarum</name>
    <name type="common">fe'i banana</name>
    <dbReference type="NCBI Taxonomy" id="320322"/>
    <lineage>
        <taxon>Eukaryota</taxon>
        <taxon>Viridiplantae</taxon>
        <taxon>Streptophyta</taxon>
        <taxon>Embryophyta</taxon>
        <taxon>Tracheophyta</taxon>
        <taxon>Spermatophyta</taxon>
        <taxon>Magnoliopsida</taxon>
        <taxon>Liliopsida</taxon>
        <taxon>Zingiberales</taxon>
        <taxon>Musaceae</taxon>
        <taxon>Musa</taxon>
    </lineage>
</organism>
<accession>A0A9E7FLY5</accession>
<sequence>MTTSASAVGVSLPLPPGTASRFIAPTPSPLLVAPSPPIPSLLWILKVWLSVMASSGECGALDRGERRMMASPCCCAVQSARRREPVPLGKASPPEIMDRIMEIPPAMMLICSKFSTRAVPHDPETSLACSLGVWPDVMKLDEDCCCSLTESRNGAALERSKDGHQEMLKGARAWITKPRKDQSLGTRANFSSSTRAHPSRSNVPLKGGMPIRLPAFATGTQLSMLIWIDHCPALHQETMEVAAGFDQALHACWGQFMSCRRRVLSIRPLQRFRGAHLLPPLACFHAISPPPPSLSLASPPSAPPPPQPQNH</sequence>
<evidence type="ECO:0000256" key="1">
    <source>
        <dbReference type="SAM" id="MobiDB-lite"/>
    </source>
</evidence>
<protein>
    <submittedName>
        <fullName evidence="2">Uncharacterized protein</fullName>
    </submittedName>
</protein>
<keyword evidence="3" id="KW-1185">Reference proteome</keyword>
<feature type="region of interest" description="Disordered" evidence="1">
    <location>
        <begin position="184"/>
        <end position="204"/>
    </location>
</feature>
<name>A0A9E7FLY5_9LILI</name>
<evidence type="ECO:0000313" key="3">
    <source>
        <dbReference type="Proteomes" id="UP001055439"/>
    </source>
</evidence>
<dbReference type="AlphaFoldDB" id="A0A9E7FLY5"/>
<dbReference type="EMBL" id="CP097506">
    <property type="protein sequence ID" value="URD98304.1"/>
    <property type="molecule type" value="Genomic_DNA"/>
</dbReference>
<gene>
    <name evidence="2" type="ORF">MUK42_35454</name>
</gene>
<feature type="compositionally biased region" description="Pro residues" evidence="1">
    <location>
        <begin position="300"/>
        <end position="311"/>
    </location>
</feature>
<dbReference type="Proteomes" id="UP001055439">
    <property type="component" value="Chromosome 4"/>
</dbReference>
<feature type="compositionally biased region" description="Polar residues" evidence="1">
    <location>
        <begin position="184"/>
        <end position="202"/>
    </location>
</feature>